<dbReference type="STRING" id="76193.A0A194QR08"/>
<evidence type="ECO:0000259" key="21">
    <source>
        <dbReference type="Pfam" id="PF01433"/>
    </source>
</evidence>
<feature type="binding site" evidence="17">
    <location>
        <position position="484"/>
    </location>
    <ligand>
        <name>Zn(2+)</name>
        <dbReference type="ChEBI" id="CHEBI:29105"/>
        <note>catalytic</note>
    </ligand>
</feature>
<organism evidence="26 27">
    <name type="scientific">Papilio machaon</name>
    <name type="common">Old World swallowtail butterfly</name>
    <dbReference type="NCBI Taxonomy" id="76193"/>
    <lineage>
        <taxon>Eukaryota</taxon>
        <taxon>Metazoa</taxon>
        <taxon>Ecdysozoa</taxon>
        <taxon>Arthropoda</taxon>
        <taxon>Hexapoda</taxon>
        <taxon>Insecta</taxon>
        <taxon>Pterygota</taxon>
        <taxon>Neoptera</taxon>
        <taxon>Endopterygota</taxon>
        <taxon>Lepidoptera</taxon>
        <taxon>Glossata</taxon>
        <taxon>Ditrysia</taxon>
        <taxon>Papilionoidea</taxon>
        <taxon>Papilionidae</taxon>
        <taxon>Papilioninae</taxon>
        <taxon>Papilio</taxon>
    </lineage>
</organism>
<keyword evidence="26" id="KW-0031">Aminopeptidase</keyword>
<keyword evidence="10 17" id="KW-0862">Zinc</keyword>
<dbReference type="Gene3D" id="2.60.40.1730">
    <property type="entry name" value="tricorn interacting facor f3 domain"/>
    <property type="match status" value="1"/>
</dbReference>
<evidence type="ECO:0000256" key="18">
    <source>
        <dbReference type="PIRSR" id="PIRSR634016-4"/>
    </source>
</evidence>
<dbReference type="Proteomes" id="UP000053240">
    <property type="component" value="Unassembled WGS sequence"/>
</dbReference>
<dbReference type="GO" id="GO:0070006">
    <property type="term" value="F:metalloaminopeptidase activity"/>
    <property type="evidence" value="ECO:0007669"/>
    <property type="project" value="TreeGrafter"/>
</dbReference>
<feature type="transmembrane region" description="Helical" evidence="20">
    <location>
        <begin position="1237"/>
        <end position="1257"/>
    </location>
</feature>
<evidence type="ECO:0000313" key="26">
    <source>
        <dbReference type="EMBL" id="KPJ05966.1"/>
    </source>
</evidence>
<feature type="domain" description="Aminopeptidase N-like N-terminal" evidence="24">
    <location>
        <begin position="95"/>
        <end position="159"/>
    </location>
</feature>
<evidence type="ECO:0000256" key="15">
    <source>
        <dbReference type="ARBA" id="ARBA00023288"/>
    </source>
</evidence>
<evidence type="ECO:0000256" key="13">
    <source>
        <dbReference type="ARBA" id="ARBA00023136"/>
    </source>
</evidence>
<dbReference type="EMBL" id="KQ461198">
    <property type="protein sequence ID" value="KPJ05966.1"/>
    <property type="molecule type" value="Genomic_DNA"/>
</dbReference>
<feature type="transmembrane region" description="Helical" evidence="20">
    <location>
        <begin position="1476"/>
        <end position="1497"/>
    </location>
</feature>
<dbReference type="Pfam" id="PF11838">
    <property type="entry name" value="ERAP1_C"/>
    <property type="match status" value="1"/>
</dbReference>
<dbReference type="GO" id="GO:0043171">
    <property type="term" value="P:peptide catabolic process"/>
    <property type="evidence" value="ECO:0007669"/>
    <property type="project" value="TreeGrafter"/>
</dbReference>
<keyword evidence="15" id="KW-0449">Lipoprotein</keyword>
<proteinExistence type="inferred from homology"/>
<feature type="region of interest" description="Disordered" evidence="19">
    <location>
        <begin position="1682"/>
        <end position="1701"/>
    </location>
</feature>
<evidence type="ECO:0000256" key="7">
    <source>
        <dbReference type="ARBA" id="ARBA00022692"/>
    </source>
</evidence>
<keyword evidence="13 20" id="KW-0472">Membrane</keyword>
<dbReference type="Gene3D" id="1.25.50.20">
    <property type="match status" value="2"/>
</dbReference>
<evidence type="ECO:0000256" key="9">
    <source>
        <dbReference type="ARBA" id="ARBA00022801"/>
    </source>
</evidence>
<feature type="transmembrane region" description="Helical" evidence="20">
    <location>
        <begin position="29"/>
        <end position="57"/>
    </location>
</feature>
<feature type="active site" description="Proton acceptor" evidence="16">
    <location>
        <position position="462"/>
    </location>
</feature>
<dbReference type="InterPro" id="IPR047843">
    <property type="entry name" value="WLS-like_TM"/>
</dbReference>
<name>A0A194QR08_PAPMA</name>
<evidence type="ECO:0000256" key="11">
    <source>
        <dbReference type="ARBA" id="ARBA00022989"/>
    </source>
</evidence>
<evidence type="ECO:0000256" key="10">
    <source>
        <dbReference type="ARBA" id="ARBA00022833"/>
    </source>
</evidence>
<dbReference type="Gene3D" id="2.60.40.1910">
    <property type="match status" value="1"/>
</dbReference>
<evidence type="ECO:0000256" key="1">
    <source>
        <dbReference type="ARBA" id="ARBA00004141"/>
    </source>
</evidence>
<evidence type="ECO:0000259" key="25">
    <source>
        <dbReference type="Pfam" id="PF21885"/>
    </source>
</evidence>
<evidence type="ECO:0000256" key="19">
    <source>
        <dbReference type="SAM" id="MobiDB-lite"/>
    </source>
</evidence>
<keyword evidence="9" id="KW-0378">Hydrolase</keyword>
<dbReference type="GO" id="GO:0005615">
    <property type="term" value="C:extracellular space"/>
    <property type="evidence" value="ECO:0007669"/>
    <property type="project" value="TreeGrafter"/>
</dbReference>
<dbReference type="GO" id="GO:0098552">
    <property type="term" value="C:side of membrane"/>
    <property type="evidence" value="ECO:0007669"/>
    <property type="project" value="UniProtKB-KW"/>
</dbReference>
<dbReference type="InterPro" id="IPR042097">
    <property type="entry name" value="Aminopeptidase_N-like_N_sf"/>
</dbReference>
<feature type="transmembrane region" description="Helical" evidence="20">
    <location>
        <begin position="1629"/>
        <end position="1649"/>
    </location>
</feature>
<keyword evidence="12" id="KW-0482">Metalloprotease</keyword>
<evidence type="ECO:0000256" key="16">
    <source>
        <dbReference type="PIRSR" id="PIRSR634016-1"/>
    </source>
</evidence>
<dbReference type="PANTHER" id="PTHR11533:SF294">
    <property type="entry name" value="THYROTROPIN-RELEASING HORMONE-DEGRADING ECTOENZYME"/>
    <property type="match status" value="1"/>
</dbReference>
<keyword evidence="7 20" id="KW-0812">Transmembrane</keyword>
<dbReference type="FunFam" id="1.10.390.10:FF:000016">
    <property type="entry name" value="Glutamyl aminopeptidase"/>
    <property type="match status" value="1"/>
</dbReference>
<feature type="transmembrane region" description="Helical" evidence="20">
    <location>
        <begin position="1410"/>
        <end position="1428"/>
    </location>
</feature>
<dbReference type="PANTHER" id="PTHR11533">
    <property type="entry name" value="PROTEASE M1 ZINC METALLOPROTEASE"/>
    <property type="match status" value="1"/>
</dbReference>
<evidence type="ECO:0000256" key="12">
    <source>
        <dbReference type="ARBA" id="ARBA00023049"/>
    </source>
</evidence>
<evidence type="ECO:0000256" key="4">
    <source>
        <dbReference type="ARBA" id="ARBA00010136"/>
    </source>
</evidence>
<evidence type="ECO:0000313" key="27">
    <source>
        <dbReference type="Proteomes" id="UP000053240"/>
    </source>
</evidence>
<evidence type="ECO:0000256" key="5">
    <source>
        <dbReference type="ARBA" id="ARBA00022622"/>
    </source>
</evidence>
<feature type="domain" description="ERAP1-like C-terminal" evidence="23">
    <location>
        <begin position="696"/>
        <end position="987"/>
    </location>
</feature>
<keyword evidence="6" id="KW-0645">Protease</keyword>
<keyword evidence="5" id="KW-0336">GPI-anchor</keyword>
<dbReference type="GO" id="GO:0005737">
    <property type="term" value="C:cytoplasm"/>
    <property type="evidence" value="ECO:0007669"/>
    <property type="project" value="TreeGrafter"/>
</dbReference>
<evidence type="ECO:0000256" key="8">
    <source>
        <dbReference type="ARBA" id="ARBA00022723"/>
    </source>
</evidence>
<accession>A0A194QR08</accession>
<dbReference type="PRINTS" id="PR00756">
    <property type="entry name" value="ALADIPTASE"/>
</dbReference>
<dbReference type="GO" id="GO:0005886">
    <property type="term" value="C:plasma membrane"/>
    <property type="evidence" value="ECO:0007669"/>
    <property type="project" value="UniProtKB-SubCell"/>
</dbReference>
<comment type="cofactor">
    <cofactor evidence="17">
        <name>Zn(2+)</name>
        <dbReference type="ChEBI" id="CHEBI:29105"/>
    </cofactor>
    <text evidence="17">Binds 1 zinc ion per subunit.</text>
</comment>
<dbReference type="Pfam" id="PF01433">
    <property type="entry name" value="Peptidase_M1"/>
    <property type="match status" value="1"/>
</dbReference>
<dbReference type="CDD" id="cd09601">
    <property type="entry name" value="M1_APN-Q_like"/>
    <property type="match status" value="1"/>
</dbReference>
<feature type="binding site" evidence="17">
    <location>
        <position position="465"/>
    </location>
    <ligand>
        <name>Zn(2+)</name>
        <dbReference type="ChEBI" id="CHEBI:29105"/>
        <note>catalytic</note>
    </ligand>
</feature>
<evidence type="ECO:0000256" key="3">
    <source>
        <dbReference type="ARBA" id="ARBA00004609"/>
    </source>
</evidence>
<feature type="domain" description="TMEM181 GOLD" evidence="25">
    <location>
        <begin position="1282"/>
        <end position="1400"/>
    </location>
</feature>
<dbReference type="InterPro" id="IPR034016">
    <property type="entry name" value="M1_APN-typ"/>
</dbReference>
<gene>
    <name evidence="26" type="ORF">RR48_14408</name>
</gene>
<dbReference type="Pfam" id="PF06664">
    <property type="entry name" value="WLS-like_TM"/>
    <property type="match status" value="1"/>
</dbReference>
<evidence type="ECO:0000256" key="20">
    <source>
        <dbReference type="SAM" id="Phobius"/>
    </source>
</evidence>
<feature type="compositionally biased region" description="Basic residues" evidence="19">
    <location>
        <begin position="1690"/>
        <end position="1701"/>
    </location>
</feature>
<feature type="domain" description="Aminopeptidase N-like N-terminal" evidence="24">
    <location>
        <begin position="195"/>
        <end position="350"/>
    </location>
</feature>
<comment type="similarity">
    <text evidence="4">Belongs to the peptidase M1 family.</text>
</comment>
<dbReference type="GO" id="GO:0008270">
    <property type="term" value="F:zinc ion binding"/>
    <property type="evidence" value="ECO:0007669"/>
    <property type="project" value="InterPro"/>
</dbReference>
<dbReference type="GO" id="GO:0006508">
    <property type="term" value="P:proteolysis"/>
    <property type="evidence" value="ECO:0007669"/>
    <property type="project" value="UniProtKB-KW"/>
</dbReference>
<dbReference type="InterPro" id="IPR001930">
    <property type="entry name" value="Peptidase_M1"/>
</dbReference>
<keyword evidence="11 20" id="KW-1133">Transmembrane helix</keyword>
<dbReference type="InterPro" id="IPR054077">
    <property type="entry name" value="TMEM181_GOLD"/>
</dbReference>
<evidence type="ECO:0000259" key="23">
    <source>
        <dbReference type="Pfam" id="PF11838"/>
    </source>
</evidence>
<dbReference type="InParanoid" id="A0A194QR08"/>
<keyword evidence="14" id="KW-0325">Glycoprotein</keyword>
<reference evidence="26 27" key="1">
    <citation type="journal article" date="2015" name="Nat. Commun.">
        <title>Outbred genome sequencing and CRISPR/Cas9 gene editing in butterflies.</title>
        <authorList>
            <person name="Li X."/>
            <person name="Fan D."/>
            <person name="Zhang W."/>
            <person name="Liu G."/>
            <person name="Zhang L."/>
            <person name="Zhao L."/>
            <person name="Fang X."/>
            <person name="Chen L."/>
            <person name="Dong Y."/>
            <person name="Chen Y."/>
            <person name="Ding Y."/>
            <person name="Zhao R."/>
            <person name="Feng M."/>
            <person name="Zhu Y."/>
            <person name="Feng Y."/>
            <person name="Jiang X."/>
            <person name="Zhu D."/>
            <person name="Xiang H."/>
            <person name="Feng X."/>
            <person name="Li S."/>
            <person name="Wang J."/>
            <person name="Zhang G."/>
            <person name="Kronforst M.R."/>
            <person name="Wang W."/>
        </authorList>
    </citation>
    <scope>NUCLEOTIDE SEQUENCE [LARGE SCALE GENOMIC DNA]</scope>
    <source>
        <strain evidence="26">Ya'a_city_454_Pm</strain>
        <tissue evidence="26">Whole body</tissue>
    </source>
</reference>
<feature type="binding site" evidence="17">
    <location>
        <position position="461"/>
    </location>
    <ligand>
        <name>Zn(2+)</name>
        <dbReference type="ChEBI" id="CHEBI:29105"/>
        <note>catalytic</note>
    </ligand>
</feature>
<keyword evidence="8 17" id="KW-0479">Metal-binding</keyword>
<dbReference type="InterPro" id="IPR027268">
    <property type="entry name" value="Peptidase_M4/M1_CTD_sf"/>
</dbReference>
<evidence type="ECO:0000259" key="24">
    <source>
        <dbReference type="Pfam" id="PF17900"/>
    </source>
</evidence>
<evidence type="ECO:0000256" key="2">
    <source>
        <dbReference type="ARBA" id="ARBA00004167"/>
    </source>
</evidence>
<protein>
    <submittedName>
        <fullName evidence="26">Aminopeptidase N</fullName>
    </submittedName>
</protein>
<dbReference type="InterPro" id="IPR014782">
    <property type="entry name" value="Peptidase_M1_dom"/>
</dbReference>
<dbReference type="Pfam" id="PF21885">
    <property type="entry name" value="TMEM181_GOLD"/>
    <property type="match status" value="1"/>
</dbReference>
<feature type="transmembrane region" description="Helical" evidence="20">
    <location>
        <begin position="1440"/>
        <end position="1456"/>
    </location>
</feature>
<sequence>MALSTSRQQFLACETQGLDDIHYGRKGGIFISTCICISFVIFAVILAFIVGVIVYFVTYFKISQEAPHDFWDDTEPFGYTNAPSPDLRLPAYVYPSFYRLKLKTDIENSVFSGDVYITLRASKQVKEIILHSKGLSINKNARLTEQIYEQETINARKRRDISNITELTTVNTVSVPQNESENSVTKENKTDIFNHTTLNPLNNLELTVDTQVTHSSVRNIKILSIKESTGDRLILTLESPLKSGIDYILELSFAGNISNSMTGFYKSTYTTSKNEIKKLGVTQFEPTSARAAFPCFDEPAFKAKFEISISHLTNMTALSNMKVSAQENIEEEPGWQWTHFERSVNMSTYLVAYVISDFKYLETNYTSKDNITKSIKIWTRPELIHKAKYALSITPKLLEYYEDVFGLPYALEKLDLIAVPDFSSGAMENWGLITFRETTLLFDKDENVPRDKQSVAIDIAHELAHQWFGNLVTMKWWTDLWLNEGFATYIEYVGVDRIEPEWKMFESLTQDKMNLLKSDALKNTSPVSRKVIDASEISQKFDEISYMKGANLIRMLNHTITEELFHKGLETYLNNWKYSNAVENDLWEAMSEVIKNHSMFQHLSVVEFMNSWTRQAGYPVVNVERDYDKGKVTFTQKLFTSSGEPYKEMTDQLWHIPLSYATMDVPRANWTTRPKLWLTDRTATTDLHINDTQALYVNIDAIGYYRVNYDKRNWELLNQALKSNNFSNPLTKAQLIDDAFNFAKADQLEYSYALGLTTCVINGEDSKIVWDLLLNNMYFLKHNLRATSGYVYFQDYMKIILKKQLERLNYGLNTPKDDNEAFLIESLLMWECIVESPRCLDWARQQFYSWSTQKDLTNNPIPNYLRSLVYNMAVKHGGRREFDFFWKLFLNSTDPGVRSQAINVLPSTRQESLISMLLEKSLSEIPKQYAVAVWSVEPPLGTRLAQDFLIHNFDRVYDKFSQMDAFMFPAVVSGAFGFITTTEELNKYAVAVWSVEPPLGTRLAQDFLIHNFDRVYDKFSQMDAFMFPAVVSGAFGFITTTEELNKLKKFAHEHKEKLLPMSQTLQKIVDSATMRIHWLQRHAAHINNWFQQYVTVNATILQESIDNTTQPLLTQNITFNIPANNADNATVLPTDRTESVASTSPRVLASLSLVPCSRLHTALRQNITMIQVSMDTANVGYSYHLPTAGWNYKIRNTLSQFSDLFSEFNKYIAPAYHHDRCERSVPMRIYSMHKGEFVMVFIAFFACFGLGVFIGLAGPSPTSMTSVAGSSVLANASEVFRGPYSLRSPALGTRSQQLWLFAEILTNNNDEEIFDKSFQISISIDGVLSDHSTTNLLPESDATNRTQHLKCKKQICEEVMVLHLGALEFTHYVLNIRFYGLQEFHKRYFIREIVFYFKTYNPAFTQMETWFRFIFLLTTFTVACWFAHSLRKYSTQDWAIEQKWLSILLPLLLLYNDPLFPLRLVSTGCFAPFIDTVFQSMFLICVLLSWLALYHGLRQNERRFLSFYLFKLIIVGLVWMPVMIITVWQKYYAFYDPTFNYALNTNYPVIKIVFFGAITLYFLYLLVLIIKAYSDLRNMPFFDIRLRCLSIIVGTVTTITTLLALQSWGPAALQDHWASQPKVTYDTSAPFMALYGLFNFKMYLLAYLFSPGIGSIHETAITKDNPAFSMINDSDEEVIYGSDEESRRPLNSHRRVSHEDI</sequence>
<evidence type="ECO:0000256" key="14">
    <source>
        <dbReference type="ARBA" id="ARBA00023180"/>
    </source>
</evidence>
<dbReference type="Gene3D" id="1.10.390.10">
    <property type="entry name" value="Neutral Protease Domain 2"/>
    <property type="match status" value="1"/>
</dbReference>
<dbReference type="Pfam" id="PF17900">
    <property type="entry name" value="Peptidase_M1_N"/>
    <property type="match status" value="2"/>
</dbReference>
<dbReference type="InterPro" id="IPR045357">
    <property type="entry name" value="Aminopeptidase_N-like_N"/>
</dbReference>
<feature type="transmembrane region" description="Helical" evidence="20">
    <location>
        <begin position="1586"/>
        <end position="1609"/>
    </location>
</feature>
<dbReference type="GO" id="GO:0042277">
    <property type="term" value="F:peptide binding"/>
    <property type="evidence" value="ECO:0007669"/>
    <property type="project" value="TreeGrafter"/>
</dbReference>
<feature type="site" description="Transition state stabilizer" evidence="18">
    <location>
        <position position="546"/>
    </location>
</feature>
<evidence type="ECO:0000256" key="17">
    <source>
        <dbReference type="PIRSR" id="PIRSR634016-3"/>
    </source>
</evidence>
<keyword evidence="27" id="KW-1185">Reference proteome</keyword>
<dbReference type="SUPFAM" id="SSF63737">
    <property type="entry name" value="Leukotriene A4 hydrolase N-terminal domain"/>
    <property type="match status" value="1"/>
</dbReference>
<feature type="domain" description="Peptidase M1 membrane alanine aminopeptidase" evidence="21">
    <location>
        <begin position="389"/>
        <end position="612"/>
    </location>
</feature>
<dbReference type="InterPro" id="IPR050344">
    <property type="entry name" value="Peptidase_M1_aminopeptidases"/>
</dbReference>
<evidence type="ECO:0000256" key="6">
    <source>
        <dbReference type="ARBA" id="ARBA00022670"/>
    </source>
</evidence>
<comment type="subcellular location">
    <subcellularLocation>
        <location evidence="3">Cell membrane</location>
        <topology evidence="3">Lipid-anchor</topology>
        <topology evidence="3">GPI-anchor</topology>
    </subcellularLocation>
    <subcellularLocation>
        <location evidence="1">Membrane</location>
        <topology evidence="1">Multi-pass membrane protein</topology>
    </subcellularLocation>
    <subcellularLocation>
        <location evidence="2">Membrane</location>
        <topology evidence="2">Single-pass membrane protein</topology>
    </subcellularLocation>
</comment>
<feature type="transmembrane region" description="Helical" evidence="20">
    <location>
        <begin position="1509"/>
        <end position="1529"/>
    </location>
</feature>
<feature type="domain" description="Wntless-like transmembrane" evidence="22">
    <location>
        <begin position="1401"/>
        <end position="1651"/>
    </location>
</feature>
<evidence type="ECO:0000259" key="22">
    <source>
        <dbReference type="Pfam" id="PF06664"/>
    </source>
</evidence>
<dbReference type="SUPFAM" id="SSF55486">
    <property type="entry name" value="Metalloproteases ('zincins'), catalytic domain"/>
    <property type="match status" value="1"/>
</dbReference>
<feature type="transmembrane region" description="Helical" evidence="20">
    <location>
        <begin position="1549"/>
        <end position="1574"/>
    </location>
</feature>
<dbReference type="InterPro" id="IPR024571">
    <property type="entry name" value="ERAP1-like_C_dom"/>
</dbReference>